<evidence type="ECO:0000256" key="4">
    <source>
        <dbReference type="ARBA" id="ARBA00023004"/>
    </source>
</evidence>
<evidence type="ECO:0000256" key="5">
    <source>
        <dbReference type="ARBA" id="ARBA00023033"/>
    </source>
</evidence>
<dbReference type="Gene3D" id="1.10.630.10">
    <property type="entry name" value="Cytochrome P450"/>
    <property type="match status" value="1"/>
</dbReference>
<comment type="cofactor">
    <cofactor evidence="6">
        <name>heme</name>
        <dbReference type="ChEBI" id="CHEBI:30413"/>
    </cofactor>
</comment>
<reference evidence="8 9" key="1">
    <citation type="journal article" date="2018" name="New Phytol.">
        <title>Comparative genomics and transcriptomics depict ericoid mycorrhizal fungi as versatile saprotrophs and plant mutualists.</title>
        <authorList>
            <person name="Martino E."/>
            <person name="Morin E."/>
            <person name="Grelet G.A."/>
            <person name="Kuo A."/>
            <person name="Kohler A."/>
            <person name="Daghino S."/>
            <person name="Barry K.W."/>
            <person name="Cichocki N."/>
            <person name="Clum A."/>
            <person name="Dockter R.B."/>
            <person name="Hainaut M."/>
            <person name="Kuo R.C."/>
            <person name="LaButti K."/>
            <person name="Lindahl B.D."/>
            <person name="Lindquist E.A."/>
            <person name="Lipzen A."/>
            <person name="Khouja H.R."/>
            <person name="Magnuson J."/>
            <person name="Murat C."/>
            <person name="Ohm R.A."/>
            <person name="Singer S.W."/>
            <person name="Spatafora J.W."/>
            <person name="Wang M."/>
            <person name="Veneault-Fourrey C."/>
            <person name="Henrissat B."/>
            <person name="Grigoriev I.V."/>
            <person name="Martin F.M."/>
            <person name="Perotto S."/>
        </authorList>
    </citation>
    <scope>NUCLEOTIDE SEQUENCE [LARGE SCALE GENOMIC DNA]</scope>
    <source>
        <strain evidence="8 9">ATCC 22711</strain>
    </source>
</reference>
<dbReference type="PRINTS" id="PR00463">
    <property type="entry name" value="EP450I"/>
</dbReference>
<sequence>MAAFTSSQYALAAGGIGILLLLAKILTIGRRPKNYPPGPPTLPILGNMHLMPKKDAHLQFQKWAQEYGPVYSLILGTKTLIVLSSDTAVKDLLDKRSAIYSDRQPSYMGQDLVSGGLRVLLMRYGPTWRMIRKMVHNILNIVAARSYVPYQDLENKYMLLGILESPDLFADHIRRYTNSLTTQMVFGFRTLSIDDPKLKQLFHGFEKFCEVTGNGVAVVIDLFPILRYLPDFMLPMRAYCKRLHAKEKDLYVGHWMNVKKAIKAGTAKPCFCVDLVKAQEVEGFSDDLAGYTAGSLLEAGSDTTAATLIAFIQALVLFPNVQKLAQEELDRVVGQDRLPTMEDEMNLQYIRGCVKESMRWMPTDILGVPHAVTKDDWYMGYLIPKGAGVVNNVWTIHMDPKRHPNPREFDPSRYATDFQTAGEAAANPDVSKRDHFTLGTGRRICQGMHIAERSLFLGISRILWAFNVEAPLDADGKKILPDPNKLTQGLFVLPEPFRANIRPRSEKHAAMIREQWDSCLPLLDGEMQWREVPKGMAFSTYDPTKHQSAEF</sequence>
<evidence type="ECO:0000313" key="8">
    <source>
        <dbReference type="EMBL" id="PSS13093.1"/>
    </source>
</evidence>
<evidence type="ECO:0000256" key="3">
    <source>
        <dbReference type="ARBA" id="ARBA00023002"/>
    </source>
</evidence>
<evidence type="ECO:0000256" key="7">
    <source>
        <dbReference type="SAM" id="Phobius"/>
    </source>
</evidence>
<keyword evidence="7" id="KW-0472">Membrane</keyword>
<feature type="binding site" description="axial binding residue" evidence="6">
    <location>
        <position position="445"/>
    </location>
    <ligand>
        <name>heme</name>
        <dbReference type="ChEBI" id="CHEBI:30413"/>
    </ligand>
    <ligandPart>
        <name>Fe</name>
        <dbReference type="ChEBI" id="CHEBI:18248"/>
    </ligandPart>
</feature>
<dbReference type="CDD" id="cd11065">
    <property type="entry name" value="CYP64-like"/>
    <property type="match status" value="1"/>
</dbReference>
<keyword evidence="5" id="KW-0503">Monooxygenase</keyword>
<dbReference type="Proteomes" id="UP000241818">
    <property type="component" value="Unassembled WGS sequence"/>
</dbReference>
<evidence type="ECO:0008006" key="10">
    <source>
        <dbReference type="Google" id="ProtNLM"/>
    </source>
</evidence>
<proteinExistence type="inferred from homology"/>
<protein>
    <recommendedName>
        <fullName evidence="10">Cytochrome P450</fullName>
    </recommendedName>
</protein>
<dbReference type="InterPro" id="IPR002401">
    <property type="entry name" value="Cyt_P450_E_grp-I"/>
</dbReference>
<evidence type="ECO:0000256" key="1">
    <source>
        <dbReference type="ARBA" id="ARBA00010617"/>
    </source>
</evidence>
<dbReference type="AlphaFoldDB" id="A0A2T3AWQ7"/>
<dbReference type="EMBL" id="KZ679014">
    <property type="protein sequence ID" value="PSS13093.1"/>
    <property type="molecule type" value="Genomic_DNA"/>
</dbReference>
<organism evidence="8 9">
    <name type="scientific">Amorphotheca resinae ATCC 22711</name>
    <dbReference type="NCBI Taxonomy" id="857342"/>
    <lineage>
        <taxon>Eukaryota</taxon>
        <taxon>Fungi</taxon>
        <taxon>Dikarya</taxon>
        <taxon>Ascomycota</taxon>
        <taxon>Pezizomycotina</taxon>
        <taxon>Leotiomycetes</taxon>
        <taxon>Helotiales</taxon>
        <taxon>Amorphothecaceae</taxon>
        <taxon>Amorphotheca</taxon>
    </lineage>
</organism>
<dbReference type="OrthoDB" id="1055148at2759"/>
<dbReference type="GO" id="GO:0004497">
    <property type="term" value="F:monooxygenase activity"/>
    <property type="evidence" value="ECO:0007669"/>
    <property type="project" value="UniProtKB-KW"/>
</dbReference>
<dbReference type="PRINTS" id="PR00385">
    <property type="entry name" value="P450"/>
</dbReference>
<dbReference type="InParanoid" id="A0A2T3AWQ7"/>
<evidence type="ECO:0000256" key="2">
    <source>
        <dbReference type="ARBA" id="ARBA00022723"/>
    </source>
</evidence>
<dbReference type="InterPro" id="IPR001128">
    <property type="entry name" value="Cyt_P450"/>
</dbReference>
<keyword evidence="2 6" id="KW-0479">Metal-binding</keyword>
<dbReference type="GO" id="GO:0020037">
    <property type="term" value="F:heme binding"/>
    <property type="evidence" value="ECO:0007669"/>
    <property type="project" value="InterPro"/>
</dbReference>
<keyword evidence="7" id="KW-1133">Transmembrane helix</keyword>
<dbReference type="STRING" id="857342.A0A2T3AWQ7"/>
<dbReference type="SUPFAM" id="SSF48264">
    <property type="entry name" value="Cytochrome P450"/>
    <property type="match status" value="1"/>
</dbReference>
<dbReference type="GO" id="GO:0016705">
    <property type="term" value="F:oxidoreductase activity, acting on paired donors, with incorporation or reduction of molecular oxygen"/>
    <property type="evidence" value="ECO:0007669"/>
    <property type="project" value="InterPro"/>
</dbReference>
<dbReference type="GO" id="GO:0005506">
    <property type="term" value="F:iron ion binding"/>
    <property type="evidence" value="ECO:0007669"/>
    <property type="project" value="InterPro"/>
</dbReference>
<dbReference type="Pfam" id="PF00067">
    <property type="entry name" value="p450"/>
    <property type="match status" value="1"/>
</dbReference>
<comment type="similarity">
    <text evidence="1">Belongs to the cytochrome P450 family.</text>
</comment>
<dbReference type="GeneID" id="36570921"/>
<keyword evidence="3" id="KW-0560">Oxidoreductase</keyword>
<keyword evidence="9" id="KW-1185">Reference proteome</keyword>
<dbReference type="PANTHER" id="PTHR46300">
    <property type="entry name" value="P450, PUTATIVE (EUROFUNG)-RELATED-RELATED"/>
    <property type="match status" value="1"/>
</dbReference>
<dbReference type="InterPro" id="IPR036396">
    <property type="entry name" value="Cyt_P450_sf"/>
</dbReference>
<dbReference type="RefSeq" id="XP_024719084.1">
    <property type="nucleotide sequence ID" value="XM_024862840.1"/>
</dbReference>
<keyword evidence="4 6" id="KW-0408">Iron</keyword>
<gene>
    <name evidence="8" type="ORF">M430DRAFT_143718</name>
</gene>
<accession>A0A2T3AWQ7</accession>
<name>A0A2T3AWQ7_AMORE</name>
<dbReference type="InterPro" id="IPR050364">
    <property type="entry name" value="Cytochrome_P450_fung"/>
</dbReference>
<dbReference type="PANTHER" id="PTHR46300:SF2">
    <property type="entry name" value="CYTOCHROME P450 MONOOXYGENASE ALNH-RELATED"/>
    <property type="match status" value="1"/>
</dbReference>
<evidence type="ECO:0000256" key="6">
    <source>
        <dbReference type="PIRSR" id="PIRSR602401-1"/>
    </source>
</evidence>
<keyword evidence="7" id="KW-0812">Transmembrane</keyword>
<keyword evidence="6" id="KW-0349">Heme</keyword>
<feature type="transmembrane region" description="Helical" evidence="7">
    <location>
        <begin position="6"/>
        <end position="26"/>
    </location>
</feature>
<evidence type="ECO:0000313" key="9">
    <source>
        <dbReference type="Proteomes" id="UP000241818"/>
    </source>
</evidence>